<dbReference type="Pfam" id="PF06854">
    <property type="entry name" value="Phage_Gp15"/>
    <property type="match status" value="1"/>
</dbReference>
<accession>A0A8J6MD38</accession>
<dbReference type="InterPro" id="IPR009660">
    <property type="entry name" value="Phage_A500_Gp15"/>
</dbReference>
<comment type="caution">
    <text evidence="1">The sequence shown here is derived from an EMBL/GenBank/DDBJ whole genome shotgun (WGS) entry which is preliminary data.</text>
</comment>
<dbReference type="Proteomes" id="UP000607645">
    <property type="component" value="Unassembled WGS sequence"/>
</dbReference>
<gene>
    <name evidence="1" type="ORF">H8S62_08690</name>
</gene>
<dbReference type="RefSeq" id="WP_155151321.1">
    <property type="nucleotide sequence ID" value="NZ_JACOPQ010000005.1"/>
</dbReference>
<keyword evidence="2" id="KW-1185">Reference proteome</keyword>
<organism evidence="1 2">
    <name type="scientific">Lawsonibacter faecis</name>
    <dbReference type="NCBI Taxonomy" id="2763052"/>
    <lineage>
        <taxon>Bacteria</taxon>
        <taxon>Bacillati</taxon>
        <taxon>Bacillota</taxon>
        <taxon>Clostridia</taxon>
        <taxon>Eubacteriales</taxon>
        <taxon>Oscillospiraceae</taxon>
        <taxon>Lawsonibacter</taxon>
    </lineage>
</organism>
<sequence length="188" mass="22409">MTAWDLPLSLEVGGRAYRVNADYRDILDLMARLNGPEEDERTRLYIALALFYEDLAQMPQEDYGEAVRRMFWFINGGRDEAPARPQPKVIDWEQDGSLIVADVNRVAGCEVRSLQFCHWWTFLAWFQGIGEGQLSTVVSIREKRRRGKKLEAWEREFYQEHREMVDFKKRYTDEEREEQERLKRRLGE</sequence>
<proteinExistence type="predicted"/>
<reference evidence="1" key="1">
    <citation type="submission" date="2020-08" db="EMBL/GenBank/DDBJ databases">
        <title>Genome public.</title>
        <authorList>
            <person name="Liu C."/>
            <person name="Sun Q."/>
        </authorList>
    </citation>
    <scope>NUCLEOTIDE SEQUENCE</scope>
    <source>
        <strain evidence="1">NSJ-52</strain>
    </source>
</reference>
<name>A0A8J6MD38_9FIRM</name>
<dbReference type="AlphaFoldDB" id="A0A8J6MD38"/>
<evidence type="ECO:0000313" key="2">
    <source>
        <dbReference type="Proteomes" id="UP000607645"/>
    </source>
</evidence>
<evidence type="ECO:0000313" key="1">
    <source>
        <dbReference type="EMBL" id="MBC5737089.1"/>
    </source>
</evidence>
<evidence type="ECO:0008006" key="3">
    <source>
        <dbReference type="Google" id="ProtNLM"/>
    </source>
</evidence>
<protein>
    <recommendedName>
        <fullName evidence="3">Bacteriophage Gp15 protein</fullName>
    </recommendedName>
</protein>
<dbReference type="EMBL" id="JACOPQ010000005">
    <property type="protein sequence ID" value="MBC5737089.1"/>
    <property type="molecule type" value="Genomic_DNA"/>
</dbReference>